<gene>
    <name evidence="5" type="ORF">ZHD862_LOCUS6142</name>
</gene>
<dbReference type="PROSITE" id="PS50089">
    <property type="entry name" value="ZF_RING_2"/>
    <property type="match status" value="1"/>
</dbReference>
<feature type="domain" description="RING-type" evidence="4">
    <location>
        <begin position="360"/>
        <end position="403"/>
    </location>
</feature>
<dbReference type="InterPro" id="IPR051826">
    <property type="entry name" value="E3_ubiquitin-ligase_domain"/>
</dbReference>
<dbReference type="SUPFAM" id="SSF57850">
    <property type="entry name" value="RING/U-box"/>
    <property type="match status" value="1"/>
</dbReference>
<accession>A0A813XTL4</accession>
<dbReference type="InterPro" id="IPR001841">
    <property type="entry name" value="Znf_RING"/>
</dbReference>
<proteinExistence type="predicted"/>
<evidence type="ECO:0000313" key="5">
    <source>
        <dbReference type="EMBL" id="CAF0876131.1"/>
    </source>
</evidence>
<dbReference type="Gene3D" id="3.30.40.10">
    <property type="entry name" value="Zinc/RING finger domain, C3HC4 (zinc finger)"/>
    <property type="match status" value="1"/>
</dbReference>
<evidence type="ECO:0000256" key="3">
    <source>
        <dbReference type="PROSITE-ProRule" id="PRU00175"/>
    </source>
</evidence>
<dbReference type="Proteomes" id="UP000663864">
    <property type="component" value="Unassembled WGS sequence"/>
</dbReference>
<dbReference type="Pfam" id="PF13639">
    <property type="entry name" value="zf-RING_2"/>
    <property type="match status" value="1"/>
</dbReference>
<dbReference type="EMBL" id="CAJNOT010000169">
    <property type="protein sequence ID" value="CAF0876131.1"/>
    <property type="molecule type" value="Genomic_DNA"/>
</dbReference>
<evidence type="ECO:0000259" key="4">
    <source>
        <dbReference type="PROSITE" id="PS50089"/>
    </source>
</evidence>
<evidence type="ECO:0000313" key="6">
    <source>
        <dbReference type="Proteomes" id="UP000663864"/>
    </source>
</evidence>
<dbReference type="InterPro" id="IPR013083">
    <property type="entry name" value="Znf_RING/FYVE/PHD"/>
</dbReference>
<dbReference type="GO" id="GO:0008270">
    <property type="term" value="F:zinc ion binding"/>
    <property type="evidence" value="ECO:0007669"/>
    <property type="project" value="UniProtKB-KW"/>
</dbReference>
<evidence type="ECO:0000256" key="1">
    <source>
        <dbReference type="ARBA" id="ARBA00022771"/>
    </source>
</evidence>
<name>A0A813XTL4_9BILA</name>
<comment type="caution">
    <text evidence="5">The sequence shown here is derived from an EMBL/GenBank/DDBJ whole genome shotgun (WGS) entry which is preliminary data.</text>
</comment>
<sequence length="431" mass="51199">MHLDFSRTRSRSNAAEPYSISLRIQFKKMSRCQVFVALLVLVGCLVYTNGQQCTQSACEDAYPGSKCCGIGCCLSKNNTLCWQNQQISDKTMRKYSSCSSLLQRIRDQHLRDAWNTQIEYIQKAWITLFLYFVVLLIFQCHNRVYNAWEGPFPMDLYQFRNHLNMNYNLFGFKSFFSFRWFLFQPEYIQIELGKNVIDQSIENTFRVFYGHYSYEKLLYTFNRVVEPMIDTSHMPLFIKFYAYKQSYPQIHYPYRFQSLNINTLRCIGKQLGISSREFIHCWEQQEQLRYEQETQRAQGEEQRRRLELIIEEEVQHQQHVYGHDINRILQGIRSASPRFIAQFRLNGWQIVSHDLLDYRCSICLEDLQLNQRIARWPCQARHTFHFDCMLDVLRAGNTCPLCRHPVEAADLPNAEAVVWLLLRTMMPNAST</sequence>
<reference evidence="5" key="1">
    <citation type="submission" date="2021-02" db="EMBL/GenBank/DDBJ databases">
        <authorList>
            <person name="Nowell W R."/>
        </authorList>
    </citation>
    <scope>NUCLEOTIDE SEQUENCE</scope>
</reference>
<dbReference type="GO" id="GO:0006511">
    <property type="term" value="P:ubiquitin-dependent protein catabolic process"/>
    <property type="evidence" value="ECO:0007669"/>
    <property type="project" value="TreeGrafter"/>
</dbReference>
<dbReference type="PANTHER" id="PTHR22765">
    <property type="entry name" value="RING FINGER AND PROTEASE ASSOCIATED DOMAIN-CONTAINING"/>
    <property type="match status" value="1"/>
</dbReference>
<dbReference type="PANTHER" id="PTHR22765:SF434">
    <property type="entry name" value="GB|AAD18119.1-RELATED"/>
    <property type="match status" value="1"/>
</dbReference>
<keyword evidence="1 3" id="KW-0479">Metal-binding</keyword>
<protein>
    <recommendedName>
        <fullName evidence="4">RING-type domain-containing protein</fullName>
    </recommendedName>
</protein>
<dbReference type="AlphaFoldDB" id="A0A813XTL4"/>
<organism evidence="5 6">
    <name type="scientific">Rotaria sordida</name>
    <dbReference type="NCBI Taxonomy" id="392033"/>
    <lineage>
        <taxon>Eukaryota</taxon>
        <taxon>Metazoa</taxon>
        <taxon>Spiralia</taxon>
        <taxon>Gnathifera</taxon>
        <taxon>Rotifera</taxon>
        <taxon>Eurotatoria</taxon>
        <taxon>Bdelloidea</taxon>
        <taxon>Philodinida</taxon>
        <taxon>Philodinidae</taxon>
        <taxon>Rotaria</taxon>
    </lineage>
</organism>
<dbReference type="GO" id="GO:0061630">
    <property type="term" value="F:ubiquitin protein ligase activity"/>
    <property type="evidence" value="ECO:0007669"/>
    <property type="project" value="TreeGrafter"/>
</dbReference>
<keyword evidence="2" id="KW-0862">Zinc</keyword>
<keyword evidence="1 3" id="KW-0863">Zinc-finger</keyword>
<evidence type="ECO:0000256" key="2">
    <source>
        <dbReference type="ARBA" id="ARBA00022833"/>
    </source>
</evidence>